<dbReference type="InterPro" id="IPR040264">
    <property type="entry name" value="T15H9.4-like"/>
</dbReference>
<proteinExistence type="predicted"/>
<dbReference type="InterPro" id="IPR001478">
    <property type="entry name" value="PDZ"/>
</dbReference>
<feature type="domain" description="PDZ" evidence="1">
    <location>
        <begin position="5"/>
        <end position="94"/>
    </location>
</feature>
<dbReference type="Pfam" id="PF00595">
    <property type="entry name" value="PDZ"/>
    <property type="match status" value="1"/>
</dbReference>
<dbReference type="PROSITE" id="PS50106">
    <property type="entry name" value="PDZ"/>
    <property type="match status" value="2"/>
</dbReference>
<sequence>MPKSLRRYEKSKKGSNFPSEIMVTVILKKPFGLRINKGDLRVTLVESAGASVGQVGVGDKITAINRRKLQSIKDLNQQLSKSGKDVSVTLKRCAFSCCKHVITTVETLTVEKGSSMKVLRAVEVYLVQIRIEPFPDMDLSQELGLSVKYDNKEQLQVASVMPGSLASVHLKPGDIIKEINDEHITSKTMLAFWMRHGFATNGQIRILVQTGVEADTHVEMPEDVQNIAQKQLMILKSMRLPKPVTSLTKQTNSATTKHATISKEEPKEIGICSDYDETMLKHVHKNK</sequence>
<feature type="domain" description="PDZ" evidence="1">
    <location>
        <begin position="128"/>
        <end position="189"/>
    </location>
</feature>
<keyword evidence="2" id="KW-1185">Reference proteome</keyword>
<dbReference type="SMART" id="SM00228">
    <property type="entry name" value="PDZ"/>
    <property type="match status" value="2"/>
</dbReference>
<dbReference type="InterPro" id="IPR036034">
    <property type="entry name" value="PDZ_sf"/>
</dbReference>
<dbReference type="AlphaFoldDB" id="A0A915PI65"/>
<dbReference type="Gene3D" id="2.30.42.10">
    <property type="match status" value="1"/>
</dbReference>
<dbReference type="PANTHER" id="PTHR31327">
    <property type="entry name" value="SPERM MEIOSIS PDZ DOMAIN CONTAINING PROTEINS-RELATED"/>
    <property type="match status" value="1"/>
</dbReference>
<evidence type="ECO:0000259" key="1">
    <source>
        <dbReference type="PROSITE" id="PS50106"/>
    </source>
</evidence>
<accession>A0A915PI65</accession>
<evidence type="ECO:0000313" key="2">
    <source>
        <dbReference type="Proteomes" id="UP000887581"/>
    </source>
</evidence>
<protein>
    <submittedName>
        <fullName evidence="3">PDZ domain-containing protein</fullName>
    </submittedName>
</protein>
<dbReference type="Proteomes" id="UP000887581">
    <property type="component" value="Unplaced"/>
</dbReference>
<dbReference type="WBParaSite" id="sdigi.contig177.g5707.t1">
    <property type="protein sequence ID" value="sdigi.contig177.g5707.t1"/>
    <property type="gene ID" value="sdigi.contig177.g5707"/>
</dbReference>
<organism evidence="2 3">
    <name type="scientific">Setaria digitata</name>
    <dbReference type="NCBI Taxonomy" id="48799"/>
    <lineage>
        <taxon>Eukaryota</taxon>
        <taxon>Metazoa</taxon>
        <taxon>Ecdysozoa</taxon>
        <taxon>Nematoda</taxon>
        <taxon>Chromadorea</taxon>
        <taxon>Rhabditida</taxon>
        <taxon>Spirurina</taxon>
        <taxon>Spiruromorpha</taxon>
        <taxon>Filarioidea</taxon>
        <taxon>Setariidae</taxon>
        <taxon>Setaria</taxon>
    </lineage>
</organism>
<dbReference type="SUPFAM" id="SSF50156">
    <property type="entry name" value="PDZ domain-like"/>
    <property type="match status" value="2"/>
</dbReference>
<name>A0A915PI65_9BILA</name>
<dbReference type="PANTHER" id="PTHR31327:SF3">
    <property type="entry name" value="PDZ DOMAIN-CONTAINING PROTEIN"/>
    <property type="match status" value="1"/>
</dbReference>
<evidence type="ECO:0000313" key="3">
    <source>
        <dbReference type="WBParaSite" id="sdigi.contig177.g5707.t1"/>
    </source>
</evidence>
<reference evidence="3" key="1">
    <citation type="submission" date="2022-11" db="UniProtKB">
        <authorList>
            <consortium name="WormBaseParasite"/>
        </authorList>
    </citation>
    <scope>IDENTIFICATION</scope>
</reference>